<keyword evidence="5 6" id="KW-0472">Membrane</keyword>
<organism evidence="7 8">
    <name type="scientific">Aspergillus puulaauensis</name>
    <dbReference type="NCBI Taxonomy" id="1220207"/>
    <lineage>
        <taxon>Eukaryota</taxon>
        <taxon>Fungi</taxon>
        <taxon>Dikarya</taxon>
        <taxon>Ascomycota</taxon>
        <taxon>Pezizomycotina</taxon>
        <taxon>Eurotiomycetes</taxon>
        <taxon>Eurotiomycetidae</taxon>
        <taxon>Eurotiales</taxon>
        <taxon>Aspergillaceae</taxon>
        <taxon>Aspergillus</taxon>
    </lineage>
</organism>
<dbReference type="KEGG" id="apuu:APUU_41453S"/>
<dbReference type="OrthoDB" id="3648309at2759"/>
<feature type="transmembrane region" description="Helical" evidence="6">
    <location>
        <begin position="53"/>
        <end position="72"/>
    </location>
</feature>
<dbReference type="EMBL" id="AP024446">
    <property type="protein sequence ID" value="BCS25009.1"/>
    <property type="molecule type" value="Genomic_DNA"/>
</dbReference>
<evidence type="ECO:0000256" key="2">
    <source>
        <dbReference type="ARBA" id="ARBA00005587"/>
    </source>
</evidence>
<dbReference type="PANTHER" id="PTHR31123:SF4">
    <property type="entry name" value="PROTEIN ALCS"/>
    <property type="match status" value="1"/>
</dbReference>
<dbReference type="Pfam" id="PF01184">
    <property type="entry name" value="Gpr1_Fun34_YaaH"/>
    <property type="match status" value="1"/>
</dbReference>
<reference evidence="7" key="2">
    <citation type="submission" date="2021-02" db="EMBL/GenBank/DDBJ databases">
        <title>Aspergillus puulaauensis MK2 genome sequence.</title>
        <authorList>
            <person name="Futagami T."/>
            <person name="Mori K."/>
            <person name="Kadooka C."/>
            <person name="Tanaka T."/>
        </authorList>
    </citation>
    <scope>NUCLEOTIDE SEQUENCE</scope>
    <source>
        <strain evidence="7">MK2</strain>
    </source>
</reference>
<comment type="similarity">
    <text evidence="2">Belongs to the acetate uptake transporter (AceTr) (TC 2.A.96) family.</text>
</comment>
<evidence type="ECO:0000256" key="4">
    <source>
        <dbReference type="ARBA" id="ARBA00022989"/>
    </source>
</evidence>
<proteinExistence type="inferred from homology"/>
<keyword evidence="4 6" id="KW-1133">Transmembrane helix</keyword>
<comment type="subcellular location">
    <subcellularLocation>
        <location evidence="1">Membrane</location>
        <topology evidence="1">Multi-pass membrane protein</topology>
    </subcellularLocation>
</comment>
<dbReference type="PANTHER" id="PTHR31123">
    <property type="entry name" value="ACCUMULATION OF DYADS PROTEIN 2-RELATED"/>
    <property type="match status" value="1"/>
</dbReference>
<keyword evidence="8" id="KW-1185">Reference proteome</keyword>
<accession>A0A7R7XPH3</accession>
<protein>
    <recommendedName>
        <fullName evidence="9">GPR1/FUN34/yaaH family-domain-containing protein</fullName>
    </recommendedName>
</protein>
<dbReference type="InterPro" id="IPR000791">
    <property type="entry name" value="Gpr1/Fun34/SatP-like"/>
</dbReference>
<evidence type="ECO:0000256" key="6">
    <source>
        <dbReference type="SAM" id="Phobius"/>
    </source>
</evidence>
<evidence type="ECO:0000256" key="1">
    <source>
        <dbReference type="ARBA" id="ARBA00004141"/>
    </source>
</evidence>
<sequence>MEPRQKSDISHLSRYETNASIMIPKDVFEKMYLTPQLPVKGQLRKTLGNPTPMALLGFLLSTTSFGCVAMGWRGAEIGNSLIGVYYFFGGTLQVLGAIFELIIGNTFPSVVFSTFEQYGLANSGDPASFYSSFGFFLCFLGVLCFMFLVCSLRTNIVFVFIFVFLEAGVLLLAASYWYLAQGLQEAALRLEKAGGACVFVFSVAGWYLLFSIMLQSVDFPISLPVGDLSTRFEGKSAREKRAAEIEV</sequence>
<evidence type="ECO:0000313" key="8">
    <source>
        <dbReference type="Proteomes" id="UP000654913"/>
    </source>
</evidence>
<name>A0A7R7XPH3_9EURO</name>
<evidence type="ECO:0000256" key="3">
    <source>
        <dbReference type="ARBA" id="ARBA00022692"/>
    </source>
</evidence>
<keyword evidence="3 6" id="KW-0812">Transmembrane</keyword>
<feature type="transmembrane region" description="Helical" evidence="6">
    <location>
        <begin position="127"/>
        <end position="149"/>
    </location>
</feature>
<dbReference type="AlphaFoldDB" id="A0A7R7XPH3"/>
<dbReference type="GO" id="GO:0015123">
    <property type="term" value="F:acetate transmembrane transporter activity"/>
    <property type="evidence" value="ECO:0007669"/>
    <property type="project" value="TreeGrafter"/>
</dbReference>
<feature type="transmembrane region" description="Helical" evidence="6">
    <location>
        <begin position="156"/>
        <end position="178"/>
    </location>
</feature>
<feature type="transmembrane region" description="Helical" evidence="6">
    <location>
        <begin position="193"/>
        <end position="214"/>
    </location>
</feature>
<feature type="transmembrane region" description="Helical" evidence="6">
    <location>
        <begin position="84"/>
        <end position="107"/>
    </location>
</feature>
<dbReference type="InterPro" id="IPR051633">
    <property type="entry name" value="AceTr"/>
</dbReference>
<dbReference type="Proteomes" id="UP000654913">
    <property type="component" value="Chromosome 4"/>
</dbReference>
<evidence type="ECO:0008006" key="9">
    <source>
        <dbReference type="Google" id="ProtNLM"/>
    </source>
</evidence>
<evidence type="ECO:0000313" key="7">
    <source>
        <dbReference type="EMBL" id="BCS25009.1"/>
    </source>
</evidence>
<dbReference type="RefSeq" id="XP_041557203.1">
    <property type="nucleotide sequence ID" value="XM_041704637.1"/>
</dbReference>
<reference evidence="7" key="1">
    <citation type="submission" date="2021-01" db="EMBL/GenBank/DDBJ databases">
        <authorList>
            <consortium name="Aspergillus puulaauensis MK2 genome sequencing consortium"/>
            <person name="Kazuki M."/>
            <person name="Futagami T."/>
        </authorList>
    </citation>
    <scope>NUCLEOTIDE SEQUENCE</scope>
    <source>
        <strain evidence="7">MK2</strain>
    </source>
</reference>
<evidence type="ECO:0000256" key="5">
    <source>
        <dbReference type="ARBA" id="ARBA00023136"/>
    </source>
</evidence>
<gene>
    <name evidence="7" type="ORF">APUU_41453S</name>
</gene>
<dbReference type="GO" id="GO:0005886">
    <property type="term" value="C:plasma membrane"/>
    <property type="evidence" value="ECO:0007669"/>
    <property type="project" value="TreeGrafter"/>
</dbReference>
<dbReference type="GeneID" id="64975014"/>